<feature type="region of interest" description="Disordered" evidence="4">
    <location>
        <begin position="150"/>
        <end position="182"/>
    </location>
</feature>
<dbReference type="SUPFAM" id="SSF52540">
    <property type="entry name" value="P-loop containing nucleoside triphosphate hydrolases"/>
    <property type="match status" value="4"/>
</dbReference>
<evidence type="ECO:0000256" key="4">
    <source>
        <dbReference type="SAM" id="MobiDB-lite"/>
    </source>
</evidence>
<evidence type="ECO:0000259" key="5">
    <source>
        <dbReference type="SMART" id="SM00382"/>
    </source>
</evidence>
<dbReference type="eggNOG" id="KOG3079">
    <property type="taxonomic scope" value="Eukaryota"/>
</dbReference>
<keyword evidence="2" id="KW-0547">Nucleotide-binding</keyword>
<feature type="compositionally biased region" description="Acidic residues" evidence="4">
    <location>
        <begin position="166"/>
        <end position="182"/>
    </location>
</feature>
<dbReference type="Proteomes" id="UP000054350">
    <property type="component" value="Unassembled WGS sequence"/>
</dbReference>
<dbReference type="GO" id="GO:0019205">
    <property type="term" value="F:nucleobase-containing compound kinase activity"/>
    <property type="evidence" value="ECO:0007669"/>
    <property type="project" value="InterPro"/>
</dbReference>
<evidence type="ECO:0000256" key="3">
    <source>
        <dbReference type="ARBA" id="ARBA00022777"/>
    </source>
</evidence>
<dbReference type="STRING" id="578462.A0A0L0SCU6"/>
<dbReference type="GO" id="GO:0005524">
    <property type="term" value="F:ATP binding"/>
    <property type="evidence" value="ECO:0007669"/>
    <property type="project" value="InterPro"/>
</dbReference>
<dbReference type="VEuPathDB" id="FungiDB:AMAG_05663"/>
<proteinExistence type="predicted"/>
<keyword evidence="7" id="KW-1185">Reference proteome</keyword>
<feature type="domain" description="AAA+ ATPase" evidence="5">
    <location>
        <begin position="306"/>
        <end position="463"/>
    </location>
</feature>
<dbReference type="PANTHER" id="PTHR23359">
    <property type="entry name" value="NUCLEOTIDE KINASE"/>
    <property type="match status" value="1"/>
</dbReference>
<accession>A0A0L0SCU6</accession>
<dbReference type="InterPro" id="IPR003593">
    <property type="entry name" value="AAA+_ATPase"/>
</dbReference>
<reference evidence="7" key="2">
    <citation type="submission" date="2009-11" db="EMBL/GenBank/DDBJ databases">
        <title>The Genome Sequence of Allomyces macrogynus strain ATCC 38327.</title>
        <authorList>
            <consortium name="The Broad Institute Genome Sequencing Platform"/>
            <person name="Russ C."/>
            <person name="Cuomo C."/>
            <person name="Shea T."/>
            <person name="Young S.K."/>
            <person name="Zeng Q."/>
            <person name="Koehrsen M."/>
            <person name="Haas B."/>
            <person name="Borodovsky M."/>
            <person name="Guigo R."/>
            <person name="Alvarado L."/>
            <person name="Berlin A."/>
            <person name="Borenstein D."/>
            <person name="Chen Z."/>
            <person name="Engels R."/>
            <person name="Freedman E."/>
            <person name="Gellesch M."/>
            <person name="Goldberg J."/>
            <person name="Griggs A."/>
            <person name="Gujja S."/>
            <person name="Heiman D."/>
            <person name="Hepburn T."/>
            <person name="Howarth C."/>
            <person name="Jen D."/>
            <person name="Larson L."/>
            <person name="Lewis B."/>
            <person name="Mehta T."/>
            <person name="Park D."/>
            <person name="Pearson M."/>
            <person name="Roberts A."/>
            <person name="Saif S."/>
            <person name="Shenoy N."/>
            <person name="Sisk P."/>
            <person name="Stolte C."/>
            <person name="Sykes S."/>
            <person name="Walk T."/>
            <person name="White J."/>
            <person name="Yandava C."/>
            <person name="Burger G."/>
            <person name="Gray M.W."/>
            <person name="Holland P.W.H."/>
            <person name="King N."/>
            <person name="Lang F.B.F."/>
            <person name="Roger A.J."/>
            <person name="Ruiz-Trillo I."/>
            <person name="Lander E."/>
            <person name="Nusbaum C."/>
        </authorList>
    </citation>
    <scope>NUCLEOTIDE SEQUENCE [LARGE SCALE GENOMIC DNA]</scope>
    <source>
        <strain evidence="7">ATCC 38327</strain>
    </source>
</reference>
<dbReference type="Pfam" id="PF13207">
    <property type="entry name" value="AAA_17"/>
    <property type="match status" value="2"/>
</dbReference>
<dbReference type="OrthoDB" id="439792at2759"/>
<evidence type="ECO:0000256" key="2">
    <source>
        <dbReference type="ARBA" id="ARBA00022741"/>
    </source>
</evidence>
<reference evidence="6 7" key="1">
    <citation type="submission" date="2009-11" db="EMBL/GenBank/DDBJ databases">
        <title>Annotation of Allomyces macrogynus ATCC 38327.</title>
        <authorList>
            <consortium name="The Broad Institute Genome Sequencing Platform"/>
            <person name="Russ C."/>
            <person name="Cuomo C."/>
            <person name="Burger G."/>
            <person name="Gray M.W."/>
            <person name="Holland P.W.H."/>
            <person name="King N."/>
            <person name="Lang F.B.F."/>
            <person name="Roger A.J."/>
            <person name="Ruiz-Trillo I."/>
            <person name="Young S.K."/>
            <person name="Zeng Q."/>
            <person name="Gargeya S."/>
            <person name="Fitzgerald M."/>
            <person name="Haas B."/>
            <person name="Abouelleil A."/>
            <person name="Alvarado L."/>
            <person name="Arachchi H.M."/>
            <person name="Berlin A."/>
            <person name="Chapman S.B."/>
            <person name="Gearin G."/>
            <person name="Goldberg J."/>
            <person name="Griggs A."/>
            <person name="Gujja S."/>
            <person name="Hansen M."/>
            <person name="Heiman D."/>
            <person name="Howarth C."/>
            <person name="Larimer J."/>
            <person name="Lui A."/>
            <person name="MacDonald P.J.P."/>
            <person name="McCowen C."/>
            <person name="Montmayeur A."/>
            <person name="Murphy C."/>
            <person name="Neiman D."/>
            <person name="Pearson M."/>
            <person name="Priest M."/>
            <person name="Roberts A."/>
            <person name="Saif S."/>
            <person name="Shea T."/>
            <person name="Sisk P."/>
            <person name="Stolte C."/>
            <person name="Sykes S."/>
            <person name="Wortman J."/>
            <person name="Nusbaum C."/>
            <person name="Birren B."/>
        </authorList>
    </citation>
    <scope>NUCLEOTIDE SEQUENCE [LARGE SCALE GENOMIC DNA]</scope>
    <source>
        <strain evidence="6 7">ATCC 38327</strain>
    </source>
</reference>
<keyword evidence="1" id="KW-0808">Transferase</keyword>
<sequence>MRIFVTGPPLAGKSTVAARLATALNHVHVDPAALAEDIIQRRSHPKHAEWTNMLKAGQGLPANVVHEALVAEASSASVEFRGSIIEVPSTGIAASVGDPLVSLARKSPADTFLVHLVIDPVDLASRCETVLWDPVTGLRYARHHVVGAPVQLDAPPDAAEGQGQENEPETGGDKEEGEDEVPDDWKRTACDSLLAIVPSCHQLRLDATLCPDALFDDVKVFLELHRCFNPTVLPEAITGDSVESVQSAHGADDLPRRSLSEWGQFCPVTRYHAKTLVAGSLQFAVGFKRMLLDSPLLYVSGPPRLHGLKVAVLGVPGSGKSALARRIAAAYGVKVIDLGEHLKSLFNSDAAESHPDALVRLALKKLRSGKPLPGDVSVDLIRAAFFPDGSGTDDGWVMDMFPTTREAALRLVEAKLVPDHVLVLRSTNAGAGGAADSGTPEPADLAAASAHFDEELIEITKVLEDSGDVKFTTIERQPTAEATFTQVRRSIDPFAPKATKIVEPLFEFGNTYDYCPVTLVNRSILRKGDAQFSAEYLGKMYYLVSEAFRQQFLLDPTFFAEAARIPPRRLCFLGPQGSGKSTISKVLAGRHGMVPVVFSEYIRDLRSKGHDLDDVDPEAPLQGSALDTVMIGLFQGAPFAQRGFILEGFPRFKAEAEGLVERGWFPDGFITFRIDPGIIVERLLPVYLKDNPHLESIKAEEGDEDNPIDTLKQDLAAMAEKDLAEIDDIVAALETYSLPCVEVNAARCQRVILNTITTRLAAVLDCRGDILNRGRELMADQADELLRLGFKSPSPYGRLCPVSLEDQTMLSPRVFGTHPFMLGNHVYWLKGRRRLQAFADRPSSYLHRERLGPYFPLHIALTGPPLTGKSTLARELSRMLGLPILNLETALELLLNEGNCETVHPLGLVSQLQRQLRSGSALSGQPLAQVMALLMRRCPTGWILETLPAGLDDVAKSDLTDAFYEVRGSPDLVIELDAPNAALLERVHQSALPFPEVFHAARAAYDASIHAGTLKQWRRDWDNVVAESADQSKWLIKASVVREVLALVQRQSALLDGVIRGRPAPAFRVHLHRFTTPSGPTKGYCPVSLDMSCYDECPPDWAFSVLYKGIVYHLCSLKHQGEFMAHPDKYTAVPYPTDVPMPQPGGAMRVRFPKQFEFLGYCPVSLLNTGTTIDGSPEYCVEFAGKLYTMHDAVAFAEFMRTPVRFTRQKLTSKLPVRVAPVPLVSLPTTTYLEKTVSSVLNKALEHVGRLRPKLPFMKMSDSAILILALLLKASNPRLKDYVRHKWQRHLQALTESADLVRFLACEMKRQGGKYLEDSERHPDLSGKLETFFASAAENGREETAARSSEDLRVNVD</sequence>
<protein>
    <recommendedName>
        <fullName evidence="5">AAA+ ATPase domain-containing protein</fullName>
    </recommendedName>
</protein>
<gene>
    <name evidence="6" type="ORF">AMAG_05663</name>
</gene>
<dbReference type="InterPro" id="IPR027417">
    <property type="entry name" value="P-loop_NTPase"/>
</dbReference>
<dbReference type="GO" id="GO:0006139">
    <property type="term" value="P:nucleobase-containing compound metabolic process"/>
    <property type="evidence" value="ECO:0007669"/>
    <property type="project" value="InterPro"/>
</dbReference>
<name>A0A0L0SCU6_ALLM3</name>
<dbReference type="EMBL" id="GG745336">
    <property type="protein sequence ID" value="KNE60249.1"/>
    <property type="molecule type" value="Genomic_DNA"/>
</dbReference>
<feature type="domain" description="AAA+ ATPase" evidence="5">
    <location>
        <begin position="855"/>
        <end position="1075"/>
    </location>
</feature>
<evidence type="ECO:0000313" key="6">
    <source>
        <dbReference type="EMBL" id="KNE60249.1"/>
    </source>
</evidence>
<keyword evidence="3" id="KW-0418">Kinase</keyword>
<dbReference type="InterPro" id="IPR000850">
    <property type="entry name" value="Adenylat/UMP-CMP_kin"/>
</dbReference>
<organism evidence="6 7">
    <name type="scientific">Allomyces macrogynus (strain ATCC 38327)</name>
    <name type="common">Allomyces javanicus var. macrogynus</name>
    <dbReference type="NCBI Taxonomy" id="578462"/>
    <lineage>
        <taxon>Eukaryota</taxon>
        <taxon>Fungi</taxon>
        <taxon>Fungi incertae sedis</taxon>
        <taxon>Blastocladiomycota</taxon>
        <taxon>Blastocladiomycetes</taxon>
        <taxon>Blastocladiales</taxon>
        <taxon>Blastocladiaceae</taxon>
        <taxon>Allomyces</taxon>
    </lineage>
</organism>
<dbReference type="Gene3D" id="3.40.50.300">
    <property type="entry name" value="P-loop containing nucleotide triphosphate hydrolases"/>
    <property type="match status" value="4"/>
</dbReference>
<evidence type="ECO:0000313" key="7">
    <source>
        <dbReference type="Proteomes" id="UP000054350"/>
    </source>
</evidence>
<dbReference type="SMART" id="SM00382">
    <property type="entry name" value="AAA"/>
    <property type="match status" value="3"/>
</dbReference>
<feature type="domain" description="AAA+ ATPase" evidence="5">
    <location>
        <begin position="566"/>
        <end position="783"/>
    </location>
</feature>
<evidence type="ECO:0000256" key="1">
    <source>
        <dbReference type="ARBA" id="ARBA00022679"/>
    </source>
</evidence>